<keyword evidence="4" id="KW-1185">Reference proteome</keyword>
<evidence type="ECO:0000313" key="4">
    <source>
        <dbReference type="Proteomes" id="UP000030687"/>
    </source>
</evidence>
<feature type="domain" description="Sieve element occlusion C-terminal" evidence="2">
    <location>
        <begin position="662"/>
        <end position="755"/>
    </location>
</feature>
<sequence length="757" mass="86776">MALRNDLRMISASDDSAKMMKQVLANHAPAGHEVDVRPILSIIEDIFRRATATPSNIDGVPNGKREHMDALHDNKSLAAFSTPEPLSDIIHKICCEISCKGGGDALATTMALFKTLSSYSWDAKMVLSLAAFAVNYGEFWLVAQLCTQNSLANSVAVLKQLPEIPTGYDALKPQFDELNNLIGAMLDLTNCIVEFKQLPSRYISNDGKAMSMDQDHYHAAYWTFRSIVACNSRILSFRGLYTPSTTHELELSTLTYKVSNIHVSENLTKQIEFWRQQIDKIRQIKEYNNLVRILGKHNRDNIKVLRALIYAEDLVDDFYLCKQVQIHVLKKKHVLLLISRPDDISQEEILFLSNMYKDLKESKECRIVWLPIVDGSIDRQQALDKFKNLQKRMPWYSIQDPAMIQPAVIKYVKEEWKYSKKAIIVSVDPQGRILNQNAFHTLWIWGISAFPFTAETEEALWKEKPWTLELLVGDIDATILEWMKEERFICLYGGNDEAWIRKFRNSAKDVASKAQINWGMAYVGKKNAKKRLEEISSSITKTESSHIVIDATKMWFFWARLERMLYWKLQHGMSVEKDNIMREMMTLLSFDGSPWLSCLDSRAGEPVLPAAVGWVSSPLDLEPEWPYASYRKLTSRMTCSRMSRIFLLLFPRAPGFYGTYRSDQGWAIFWRGKTQETARAKGTAAIDCMEKFHEWQDDALRNGFIQALNNYLQKIHPGKHCNRLILAGVNGAIPGTVQCADCGRDMEMFFMYHCCPE</sequence>
<dbReference type="OMA" id="HLEGIME"/>
<dbReference type="AlphaFoldDB" id="V4TQC3"/>
<protein>
    <recommendedName>
        <fullName evidence="5">Sieve element occlusion C-terminal domain-containing protein</fullName>
    </recommendedName>
</protein>
<dbReference type="PANTHER" id="PTHR33232">
    <property type="entry name" value="PROTEIN SIEVE ELEMENT OCCLUSION B-LIKE"/>
    <property type="match status" value="1"/>
</dbReference>
<dbReference type="InParanoid" id="V4TQC3"/>
<feature type="domain" description="Sieve element occlusion N-terminal" evidence="1">
    <location>
        <begin position="15"/>
        <end position="294"/>
    </location>
</feature>
<dbReference type="PANTHER" id="PTHR33232:SF20">
    <property type="entry name" value="PROTEIN SIEVE ELEMENT OCCLUSION B-LIKE"/>
    <property type="match status" value="1"/>
</dbReference>
<gene>
    <name evidence="3" type="ORF">CICLE_v10023346mg</name>
</gene>
<dbReference type="EMBL" id="KI536661">
    <property type="protein sequence ID" value="ESR53910.1"/>
    <property type="molecule type" value="Genomic_DNA"/>
</dbReference>
<reference evidence="3 4" key="1">
    <citation type="submission" date="2013-10" db="EMBL/GenBank/DDBJ databases">
        <authorList>
            <consortium name="International Citrus Genome Consortium"/>
            <person name="Jenkins J."/>
            <person name="Schmutz J."/>
            <person name="Prochnik S."/>
            <person name="Rokhsar D."/>
            <person name="Gmitter F."/>
            <person name="Ollitrault P."/>
            <person name="Machado M."/>
            <person name="Talon M."/>
            <person name="Wincker P."/>
            <person name="Jaillon O."/>
            <person name="Morgante M."/>
        </authorList>
    </citation>
    <scope>NUCLEOTIDE SEQUENCE</scope>
    <source>
        <strain evidence="4">cv. Clemenules</strain>
    </source>
</reference>
<organism evidence="3 4">
    <name type="scientific">Citrus clementina</name>
    <name type="common">Clementine</name>
    <name type="synonym">Citrus deliciosa x Citrus sinensis</name>
    <dbReference type="NCBI Taxonomy" id="85681"/>
    <lineage>
        <taxon>Eukaryota</taxon>
        <taxon>Viridiplantae</taxon>
        <taxon>Streptophyta</taxon>
        <taxon>Embryophyta</taxon>
        <taxon>Tracheophyta</taxon>
        <taxon>Spermatophyta</taxon>
        <taxon>Magnoliopsida</taxon>
        <taxon>eudicotyledons</taxon>
        <taxon>Gunneridae</taxon>
        <taxon>Pentapetalae</taxon>
        <taxon>rosids</taxon>
        <taxon>malvids</taxon>
        <taxon>Sapindales</taxon>
        <taxon>Rutaceae</taxon>
        <taxon>Aurantioideae</taxon>
        <taxon>Citrus</taxon>
    </lineage>
</organism>
<dbReference type="Pfam" id="PF14576">
    <property type="entry name" value="SEO_N"/>
    <property type="match status" value="1"/>
</dbReference>
<evidence type="ECO:0000313" key="3">
    <source>
        <dbReference type="EMBL" id="ESR53910.1"/>
    </source>
</evidence>
<dbReference type="STRING" id="85681.V4TQC3"/>
<dbReference type="Gramene" id="ESR53910">
    <property type="protein sequence ID" value="ESR53910"/>
    <property type="gene ID" value="CICLE_v10023346mg"/>
</dbReference>
<dbReference type="Pfam" id="PF14577">
    <property type="entry name" value="SEO_C"/>
    <property type="match status" value="2"/>
</dbReference>
<evidence type="ECO:0000259" key="2">
    <source>
        <dbReference type="Pfam" id="PF14577"/>
    </source>
</evidence>
<dbReference type="GO" id="GO:0010088">
    <property type="term" value="P:phloem development"/>
    <property type="evidence" value="ECO:0007669"/>
    <property type="project" value="InterPro"/>
</dbReference>
<evidence type="ECO:0008006" key="5">
    <source>
        <dbReference type="Google" id="ProtNLM"/>
    </source>
</evidence>
<dbReference type="InterPro" id="IPR039299">
    <property type="entry name" value="SEOA"/>
</dbReference>
<accession>V4TQC3</accession>
<dbReference type="KEGG" id="cic:CICLE_v10023346mg"/>
<dbReference type="InterPro" id="IPR027944">
    <property type="entry name" value="SEO_C"/>
</dbReference>
<dbReference type="InterPro" id="IPR027942">
    <property type="entry name" value="SEO_N"/>
</dbReference>
<evidence type="ECO:0000259" key="1">
    <source>
        <dbReference type="Pfam" id="PF14576"/>
    </source>
</evidence>
<dbReference type="Proteomes" id="UP000030687">
    <property type="component" value="Unassembled WGS sequence"/>
</dbReference>
<dbReference type="eggNOG" id="ENOG502QS6Q">
    <property type="taxonomic scope" value="Eukaryota"/>
</dbReference>
<feature type="domain" description="Sieve element occlusion C-terminal" evidence="2">
    <location>
        <begin position="456"/>
        <end position="593"/>
    </location>
</feature>
<proteinExistence type="predicted"/>
<name>V4TQC3_CITCL</name>
<dbReference type="Gene3D" id="3.40.30.10">
    <property type="entry name" value="Glutaredoxin"/>
    <property type="match status" value="1"/>
</dbReference>